<evidence type="ECO:0000256" key="5">
    <source>
        <dbReference type="SAM" id="MobiDB-lite"/>
    </source>
</evidence>
<dbReference type="Pfam" id="PF00010">
    <property type="entry name" value="HLH"/>
    <property type="match status" value="1"/>
</dbReference>
<evidence type="ECO:0000259" key="6">
    <source>
        <dbReference type="PROSITE" id="PS50888"/>
    </source>
</evidence>
<evidence type="ECO:0000313" key="7">
    <source>
        <dbReference type="Proteomes" id="UP000095283"/>
    </source>
</evidence>
<dbReference type="FunFam" id="4.10.280.10:FF:000029">
    <property type="entry name" value="Achaete-scute family bHLH transcription factor 1"/>
    <property type="match status" value="1"/>
</dbReference>
<protein>
    <submittedName>
        <fullName evidence="8">BHLH domain-containing protein</fullName>
    </submittedName>
</protein>
<evidence type="ECO:0000256" key="4">
    <source>
        <dbReference type="ARBA" id="ARBA00023242"/>
    </source>
</evidence>
<dbReference type="InterPro" id="IPR050283">
    <property type="entry name" value="E-box_TF_Regulators"/>
</dbReference>
<keyword evidence="2" id="KW-0524">Neurogenesis</keyword>
<comment type="subcellular location">
    <subcellularLocation>
        <location evidence="1">Nucleus</location>
    </subcellularLocation>
</comment>
<keyword evidence="7" id="KW-1185">Reference proteome</keyword>
<evidence type="ECO:0000256" key="3">
    <source>
        <dbReference type="ARBA" id="ARBA00023125"/>
    </source>
</evidence>
<dbReference type="GO" id="GO:0000981">
    <property type="term" value="F:DNA-binding transcription factor activity, RNA polymerase II-specific"/>
    <property type="evidence" value="ECO:0007669"/>
    <property type="project" value="TreeGrafter"/>
</dbReference>
<dbReference type="GO" id="GO:0040008">
    <property type="term" value="P:regulation of growth"/>
    <property type="evidence" value="ECO:0007669"/>
    <property type="project" value="UniProtKB-ARBA"/>
</dbReference>
<keyword evidence="3" id="KW-0238">DNA-binding</keyword>
<evidence type="ECO:0000313" key="8">
    <source>
        <dbReference type="WBParaSite" id="Hba_02087"/>
    </source>
</evidence>
<evidence type="ECO:0000256" key="2">
    <source>
        <dbReference type="ARBA" id="ARBA00022902"/>
    </source>
</evidence>
<dbReference type="AlphaFoldDB" id="A0A1I7WBK4"/>
<dbReference type="GO" id="GO:0007399">
    <property type="term" value="P:nervous system development"/>
    <property type="evidence" value="ECO:0007669"/>
    <property type="project" value="UniProtKB-KW"/>
</dbReference>
<dbReference type="InterPro" id="IPR011598">
    <property type="entry name" value="bHLH_dom"/>
</dbReference>
<dbReference type="SMART" id="SM00353">
    <property type="entry name" value="HLH"/>
    <property type="match status" value="1"/>
</dbReference>
<dbReference type="SUPFAM" id="SSF47459">
    <property type="entry name" value="HLH, helix-loop-helix DNA-binding domain"/>
    <property type="match status" value="1"/>
</dbReference>
<feature type="compositionally biased region" description="Basic and acidic residues" evidence="5">
    <location>
        <begin position="16"/>
        <end position="26"/>
    </location>
</feature>
<accession>A0A1I7WBK4</accession>
<dbReference type="WBParaSite" id="Hba_02087">
    <property type="protein sequence ID" value="Hba_02087"/>
    <property type="gene ID" value="Hba_02087"/>
</dbReference>
<organism evidence="7 8">
    <name type="scientific">Heterorhabditis bacteriophora</name>
    <name type="common">Entomopathogenic nematode worm</name>
    <dbReference type="NCBI Taxonomy" id="37862"/>
    <lineage>
        <taxon>Eukaryota</taxon>
        <taxon>Metazoa</taxon>
        <taxon>Ecdysozoa</taxon>
        <taxon>Nematoda</taxon>
        <taxon>Chromadorea</taxon>
        <taxon>Rhabditida</taxon>
        <taxon>Rhabditina</taxon>
        <taxon>Rhabditomorpha</taxon>
        <taxon>Strongyloidea</taxon>
        <taxon>Heterorhabditidae</taxon>
        <taxon>Heterorhabditis</taxon>
    </lineage>
</organism>
<dbReference type="PANTHER" id="PTHR23349">
    <property type="entry name" value="BASIC HELIX-LOOP-HELIX TRANSCRIPTION FACTOR, TWIST"/>
    <property type="match status" value="1"/>
</dbReference>
<feature type="compositionally biased region" description="Polar residues" evidence="5">
    <location>
        <begin position="27"/>
        <end position="36"/>
    </location>
</feature>
<dbReference type="InterPro" id="IPR036638">
    <property type="entry name" value="HLH_DNA-bd_sf"/>
</dbReference>
<dbReference type="Gene3D" id="4.10.280.10">
    <property type="entry name" value="Helix-loop-helix DNA-binding domain"/>
    <property type="match status" value="1"/>
</dbReference>
<evidence type="ECO:0000256" key="1">
    <source>
        <dbReference type="ARBA" id="ARBA00004123"/>
    </source>
</evidence>
<dbReference type="GO" id="GO:0005634">
    <property type="term" value="C:nucleus"/>
    <property type="evidence" value="ECO:0007669"/>
    <property type="project" value="UniProtKB-SubCell"/>
</dbReference>
<feature type="region of interest" description="Disordered" evidence="5">
    <location>
        <begin position="1"/>
        <end position="48"/>
    </location>
</feature>
<feature type="domain" description="BHLH" evidence="6">
    <location>
        <begin position="12"/>
        <end position="65"/>
    </location>
</feature>
<dbReference type="PROSITE" id="PS50888">
    <property type="entry name" value="BHLH"/>
    <property type="match status" value="1"/>
</dbReference>
<sequence length="151" mass="17720">MSHQTKSSKILPQKLRRNERERRRVDQVNQGFNQLRNRVPRPAGNKQKLSKVETLREAARYIQHLRALLGENNYPMTPPNSHCTVPQQYYQSVNVPYYPHQYKSEISPSSSYYSDSSFEEQKYISWSVDSFRLDNGGMSKLLLVIEDLIEL</sequence>
<keyword evidence="4" id="KW-0539">Nucleus</keyword>
<name>A0A1I7WBK4_HETBA</name>
<reference evidence="8" key="1">
    <citation type="submission" date="2016-11" db="UniProtKB">
        <authorList>
            <consortium name="WormBaseParasite"/>
        </authorList>
    </citation>
    <scope>IDENTIFICATION</scope>
</reference>
<dbReference type="PANTHER" id="PTHR23349:SF110">
    <property type="entry name" value="BHLH DOMAIN-CONTAINING PROTEIN"/>
    <property type="match status" value="1"/>
</dbReference>
<feature type="compositionally biased region" description="Polar residues" evidence="5">
    <location>
        <begin position="1"/>
        <end position="10"/>
    </location>
</feature>
<dbReference type="CDD" id="cd11418">
    <property type="entry name" value="bHLH_TS_ASCL"/>
    <property type="match status" value="1"/>
</dbReference>
<dbReference type="GO" id="GO:0046983">
    <property type="term" value="F:protein dimerization activity"/>
    <property type="evidence" value="ECO:0007669"/>
    <property type="project" value="InterPro"/>
</dbReference>
<dbReference type="Proteomes" id="UP000095283">
    <property type="component" value="Unplaced"/>
</dbReference>
<dbReference type="GO" id="GO:0000977">
    <property type="term" value="F:RNA polymerase II transcription regulatory region sequence-specific DNA binding"/>
    <property type="evidence" value="ECO:0007669"/>
    <property type="project" value="TreeGrafter"/>
</dbReference>
<proteinExistence type="predicted"/>